<evidence type="ECO:0000256" key="6">
    <source>
        <dbReference type="SAM" id="Phobius"/>
    </source>
</evidence>
<dbReference type="Gene3D" id="1.10.8.640">
    <property type="entry name" value="Cytochrome C biogenesis protein"/>
    <property type="match status" value="1"/>
</dbReference>
<evidence type="ECO:0000256" key="5">
    <source>
        <dbReference type="SAM" id="MobiDB-lite"/>
    </source>
</evidence>
<keyword evidence="2" id="KW-0349">Heme</keyword>
<dbReference type="AlphaFoldDB" id="A0A6J6QGT1"/>
<accession>A0A6J6QGT1</accession>
<gene>
    <name evidence="8" type="ORF">UFOPK2602_01157</name>
    <name evidence="9" type="ORF">UFOPK2806_00130</name>
    <name evidence="10" type="ORF">UFOPK4306_00467</name>
</gene>
<reference evidence="8" key="1">
    <citation type="submission" date="2020-05" db="EMBL/GenBank/DDBJ databases">
        <authorList>
            <person name="Chiriac C."/>
            <person name="Salcher M."/>
            <person name="Ghai R."/>
            <person name="Kavagutti S V."/>
        </authorList>
    </citation>
    <scope>NUCLEOTIDE SEQUENCE</scope>
</reference>
<evidence type="ECO:0000313" key="10">
    <source>
        <dbReference type="EMBL" id="CAB5055739.1"/>
    </source>
</evidence>
<organism evidence="8">
    <name type="scientific">freshwater metagenome</name>
    <dbReference type="NCBI Taxonomy" id="449393"/>
    <lineage>
        <taxon>unclassified sequences</taxon>
        <taxon>metagenomes</taxon>
        <taxon>ecological metagenomes</taxon>
    </lineage>
</organism>
<dbReference type="InterPro" id="IPR005616">
    <property type="entry name" value="CcmH/CycL/Ccl2/NrfF_N"/>
</dbReference>
<evidence type="ECO:0000313" key="9">
    <source>
        <dbReference type="EMBL" id="CAB4737290.1"/>
    </source>
</evidence>
<evidence type="ECO:0000313" key="8">
    <source>
        <dbReference type="EMBL" id="CAB4711040.1"/>
    </source>
</evidence>
<feature type="region of interest" description="Disordered" evidence="5">
    <location>
        <begin position="140"/>
        <end position="161"/>
    </location>
</feature>
<dbReference type="GO" id="GO:0046872">
    <property type="term" value="F:metal ion binding"/>
    <property type="evidence" value="ECO:0007669"/>
    <property type="project" value="UniProtKB-KW"/>
</dbReference>
<dbReference type="EMBL" id="CAEZYY010000001">
    <property type="protein sequence ID" value="CAB4737290.1"/>
    <property type="molecule type" value="Genomic_DNA"/>
</dbReference>
<keyword evidence="4" id="KW-0408">Iron</keyword>
<keyword evidence="6" id="KW-0472">Membrane</keyword>
<name>A0A6J6QGT1_9ZZZZ</name>
<keyword evidence="3" id="KW-0479">Metal-binding</keyword>
<evidence type="ECO:0000256" key="4">
    <source>
        <dbReference type="ARBA" id="ARBA00023004"/>
    </source>
</evidence>
<feature type="transmembrane region" description="Helical" evidence="6">
    <location>
        <begin position="12"/>
        <end position="29"/>
    </location>
</feature>
<evidence type="ECO:0000256" key="3">
    <source>
        <dbReference type="ARBA" id="ARBA00022723"/>
    </source>
</evidence>
<feature type="transmembrane region" description="Helical" evidence="6">
    <location>
        <begin position="109"/>
        <end position="130"/>
    </location>
</feature>
<feature type="domain" description="CcmH/CycL/Ccl2/NrfF N-terminal" evidence="7">
    <location>
        <begin position="35"/>
        <end position="146"/>
    </location>
</feature>
<keyword evidence="6" id="KW-1133">Transmembrane helix</keyword>
<dbReference type="InterPro" id="IPR038297">
    <property type="entry name" value="CcmH/CycL/NrfF/Ccl2_sf"/>
</dbReference>
<protein>
    <submittedName>
        <fullName evidence="8">Unannotated protein</fullName>
    </submittedName>
</protein>
<comment type="similarity">
    <text evidence="1">Belongs to the CcmH/CycL/Ccl2/NrfF family.</text>
</comment>
<evidence type="ECO:0000256" key="2">
    <source>
        <dbReference type="ARBA" id="ARBA00022617"/>
    </source>
</evidence>
<proteinExistence type="inferred from homology"/>
<keyword evidence="6" id="KW-0812">Transmembrane</keyword>
<dbReference type="Pfam" id="PF03918">
    <property type="entry name" value="CcmH"/>
    <property type="match status" value="1"/>
</dbReference>
<evidence type="ECO:0000259" key="7">
    <source>
        <dbReference type="Pfam" id="PF03918"/>
    </source>
</evidence>
<sequence length="161" mass="17334">MNVAVLKRWPSWLLMLGIAVALILVGTLRDGGARSENDRIDSITKRVACPVCSGESVFESRNAASVNLQNRIEDLVREGRLSDAEVIASVQRDSSVQLLLVPKRTGFDAMVWALPVAAAVVAFAGLGLAFRKWMGAEDGVPSEEDRALVDAARQTAPDDES</sequence>
<dbReference type="EMBL" id="CAFBQP010000012">
    <property type="protein sequence ID" value="CAB5055739.1"/>
    <property type="molecule type" value="Genomic_DNA"/>
</dbReference>
<dbReference type="EMBL" id="CAEZXX010000072">
    <property type="protein sequence ID" value="CAB4711040.1"/>
    <property type="molecule type" value="Genomic_DNA"/>
</dbReference>
<evidence type="ECO:0000256" key="1">
    <source>
        <dbReference type="ARBA" id="ARBA00010342"/>
    </source>
</evidence>